<organism evidence="3 4">
    <name type="scientific">Streptomyces tsukubensis</name>
    <dbReference type="NCBI Taxonomy" id="83656"/>
    <lineage>
        <taxon>Bacteria</taxon>
        <taxon>Bacillati</taxon>
        <taxon>Actinomycetota</taxon>
        <taxon>Actinomycetes</taxon>
        <taxon>Kitasatosporales</taxon>
        <taxon>Streptomycetaceae</taxon>
        <taxon>Streptomyces</taxon>
    </lineage>
</organism>
<dbReference type="Pfam" id="PF20256">
    <property type="entry name" value="MoCoBD_2"/>
    <property type="match status" value="1"/>
</dbReference>
<dbReference type="AlphaFoldDB" id="A0A1V4AB61"/>
<dbReference type="Proteomes" id="UP000190539">
    <property type="component" value="Unassembled WGS sequence"/>
</dbReference>
<reference evidence="3 4" key="1">
    <citation type="submission" date="2017-02" db="EMBL/GenBank/DDBJ databases">
        <title>Draft Genome Sequence of Streptomyces tsukubaensis F601, a Producer of the immunosuppressant tacrolimus FK506.</title>
        <authorList>
            <person name="Zong G."/>
            <person name="Zhong C."/>
            <person name="Fu J."/>
            <person name="Qin R."/>
            <person name="Cao G."/>
        </authorList>
    </citation>
    <scope>NUCLEOTIDE SEQUENCE [LARGE SCALE GENOMIC DNA]</scope>
    <source>
        <strain evidence="3 4">F601</strain>
    </source>
</reference>
<dbReference type="Gene3D" id="3.90.1170.50">
    <property type="entry name" value="Aldehyde oxidase/xanthine dehydrogenase, a/b hammerhead"/>
    <property type="match status" value="1"/>
</dbReference>
<feature type="region of interest" description="Disordered" evidence="1">
    <location>
        <begin position="1"/>
        <end position="29"/>
    </location>
</feature>
<dbReference type="SUPFAM" id="SSF56003">
    <property type="entry name" value="Molybdenum cofactor-binding domain"/>
    <property type="match status" value="1"/>
</dbReference>
<dbReference type="STRING" id="83656.B1H18_12370"/>
<dbReference type="InterPro" id="IPR046867">
    <property type="entry name" value="AldOxase/xan_DH_MoCoBD2"/>
</dbReference>
<dbReference type="PANTHER" id="PTHR11908">
    <property type="entry name" value="XANTHINE DEHYDROGENASE"/>
    <property type="match status" value="1"/>
</dbReference>
<dbReference type="SMART" id="SM01008">
    <property type="entry name" value="Ald_Xan_dh_C"/>
    <property type="match status" value="1"/>
</dbReference>
<dbReference type="InterPro" id="IPR016208">
    <property type="entry name" value="Ald_Oxase/xanthine_DH-like"/>
</dbReference>
<dbReference type="GO" id="GO:0005506">
    <property type="term" value="F:iron ion binding"/>
    <property type="evidence" value="ECO:0007669"/>
    <property type="project" value="InterPro"/>
</dbReference>
<evidence type="ECO:0000313" key="3">
    <source>
        <dbReference type="EMBL" id="OON80655.1"/>
    </source>
</evidence>
<evidence type="ECO:0000256" key="1">
    <source>
        <dbReference type="SAM" id="MobiDB-lite"/>
    </source>
</evidence>
<proteinExistence type="predicted"/>
<dbReference type="SUPFAM" id="SSF54665">
    <property type="entry name" value="CO dehydrogenase molybdoprotein N-domain-like"/>
    <property type="match status" value="1"/>
</dbReference>
<dbReference type="RefSeq" id="WP_077967564.1">
    <property type="nucleotide sequence ID" value="NZ_CP045178.1"/>
</dbReference>
<keyword evidence="4" id="KW-1185">Reference proteome</keyword>
<evidence type="ECO:0000259" key="2">
    <source>
        <dbReference type="SMART" id="SM01008"/>
    </source>
</evidence>
<dbReference type="InterPro" id="IPR008274">
    <property type="entry name" value="AldOxase/xan_DH_MoCoBD1"/>
</dbReference>
<dbReference type="GO" id="GO:0016491">
    <property type="term" value="F:oxidoreductase activity"/>
    <property type="evidence" value="ECO:0007669"/>
    <property type="project" value="InterPro"/>
</dbReference>
<dbReference type="InterPro" id="IPR000674">
    <property type="entry name" value="Ald_Oxase/Xan_DH_a/b"/>
</dbReference>
<dbReference type="Gene3D" id="3.30.365.10">
    <property type="entry name" value="Aldehyde oxidase/xanthine dehydrogenase, molybdopterin binding domain"/>
    <property type="match status" value="4"/>
</dbReference>
<dbReference type="EMBL" id="MVFC01000007">
    <property type="protein sequence ID" value="OON80655.1"/>
    <property type="molecule type" value="Genomic_DNA"/>
</dbReference>
<feature type="domain" description="Aldehyde oxidase/xanthine dehydrogenase a/b hammerhead" evidence="2">
    <location>
        <begin position="36"/>
        <end position="143"/>
    </location>
</feature>
<dbReference type="Pfam" id="PF01315">
    <property type="entry name" value="Ald_Xan_dh_C"/>
    <property type="match status" value="1"/>
</dbReference>
<comment type="caution">
    <text evidence="3">The sequence shown here is derived from an EMBL/GenBank/DDBJ whole genome shotgun (WGS) entry which is preliminary data.</text>
</comment>
<dbReference type="InterPro" id="IPR036856">
    <property type="entry name" value="Ald_Oxase/Xan_DH_a/b_sf"/>
</dbReference>
<dbReference type="PANTHER" id="PTHR11908:SF157">
    <property type="entry name" value="XANTHINE DEHYDROGENASE SUBUNIT D-RELATED"/>
    <property type="match status" value="1"/>
</dbReference>
<dbReference type="InterPro" id="IPR037165">
    <property type="entry name" value="AldOxase/xan_DH_Mopterin-bd_sf"/>
</dbReference>
<evidence type="ECO:0000313" key="4">
    <source>
        <dbReference type="Proteomes" id="UP000190539"/>
    </source>
</evidence>
<accession>A0A1V4AB61</accession>
<dbReference type="OrthoDB" id="9758509at2"/>
<name>A0A1V4AB61_9ACTN</name>
<protein>
    <submittedName>
        <fullName evidence="3">Xanthine dehydrogenase subunit D</fullName>
    </submittedName>
</protein>
<feature type="compositionally biased region" description="Polar residues" evidence="1">
    <location>
        <begin position="1"/>
        <end position="17"/>
    </location>
</feature>
<sequence length="799" mass="84678">MATTGTPGNITQAHSTGTKGGIGESTLRPDGTLKVTGEFAYSSDMWHEDMLWGHTLRSTVAHAEIRSIDTSEALATSGVYAVLTYDDLPAAMKNYGLEIKDTPVLAHGKVRHHGEPVALVAADHPETARRAAAKIRIDYVDLPVVTDEVSATAPGAPLVHENRDDHHMAHAPHPNIVHRQPIVRGDANAAAARADVIVSGEYVFGMQDQAFLGPESGLAVPAEDGGVDLYIATQWLHSDLGQIAPVLGLPEEKIRMTLAGVGGAFGGREDLSMQIHACLLALRTGKPVKIVYNRFESFFGHVHRHPAKLWYEHGATRDGRLTHMRCRIVLDGGAYASASPAVVGNASSLAVGPYVIDDVDIEALALYTNNPPCGAMRGFGAVQACFAYEAQMDKLAAKLDMDPVELRRLNAMEQGSVLPTGQVVDSPAPVAELLRRVKAMPMPPEQQWVTTEGADVRALPGGLSNTTHGEGVVRGVGYAVGLKNVGFSEGFDDYSTARVRLEVLAGQPVVTVHTAMAEVGQGGVTVHAQIARTELGVTQVTIHPADTQVGSAGSTSASRQTYVTGGAVKNACEAVREKALELGRVRFGTYHPAWATAELLLEGGKVVTDGGEVLANLADVLGTDAIDLELEWRHRPTEPFHPHTGQGNGHVQYSFAAHRAVVEVDTELGLVKVVELACAQDVGKALNPLSVLGQIQGGTTQGLGVAVMEEILVDPKTAKVRNPSFTDYLIPTILDTPTIPVDVLELADEHAPYGLRGIGEAPTLSSTPAVLSAIRAATGLELNRTPVRPEHLTGTSPTS</sequence>
<gene>
    <name evidence="3" type="ORF">B1H18_12370</name>
</gene>
<dbReference type="Pfam" id="PF02738">
    <property type="entry name" value="MoCoBD_1"/>
    <property type="match status" value="1"/>
</dbReference>